<protein>
    <submittedName>
        <fullName evidence="2">NgoFVII family restriction endonuclease</fullName>
    </submittedName>
</protein>
<dbReference type="STRING" id="903983.BCR23_06140"/>
<feature type="domain" description="Restriction endonuclease type II NgoFVII C-terminal B3-like DNA-binding" evidence="1">
    <location>
        <begin position="254"/>
        <end position="383"/>
    </location>
</feature>
<dbReference type="RefSeq" id="WP_069634917.1">
    <property type="nucleotide sequence ID" value="NZ_JXKZ01000009.1"/>
</dbReference>
<gene>
    <name evidence="2" type="ORF">BCR23_06140</name>
</gene>
<evidence type="ECO:0000313" key="3">
    <source>
        <dbReference type="Proteomes" id="UP000094764"/>
    </source>
</evidence>
<dbReference type="InterPro" id="IPR048923">
    <property type="entry name" value="RE_NgoFVII_C"/>
</dbReference>
<keyword evidence="2" id="KW-0378">Hydrolase</keyword>
<organism evidence="2 3">
    <name type="scientific">Enterococcus quebecensis</name>
    <dbReference type="NCBI Taxonomy" id="903983"/>
    <lineage>
        <taxon>Bacteria</taxon>
        <taxon>Bacillati</taxon>
        <taxon>Bacillota</taxon>
        <taxon>Bacilli</taxon>
        <taxon>Lactobacillales</taxon>
        <taxon>Enterococcaceae</taxon>
        <taxon>Enterococcus</taxon>
    </lineage>
</organism>
<keyword evidence="3" id="KW-1185">Reference proteome</keyword>
<keyword evidence="2" id="KW-0540">Nuclease</keyword>
<reference evidence="3" key="1">
    <citation type="submission" date="2016-09" db="EMBL/GenBank/DDBJ databases">
        <authorList>
            <person name="Gulvik C.A."/>
        </authorList>
    </citation>
    <scope>NUCLEOTIDE SEQUENCE [LARGE SCALE GENOMIC DNA]</scope>
    <source>
        <strain evidence="3">LMG 26306</strain>
    </source>
</reference>
<name>A0A1E5GUW5_9ENTE</name>
<keyword evidence="2" id="KW-0255">Endonuclease</keyword>
<dbReference type="AlphaFoldDB" id="A0A1E5GUW5"/>
<dbReference type="Pfam" id="PF20731">
    <property type="entry name" value="RE_NgoFVII_C"/>
    <property type="match status" value="1"/>
</dbReference>
<dbReference type="Proteomes" id="UP000094764">
    <property type="component" value="Unassembled WGS sequence"/>
</dbReference>
<evidence type="ECO:0000313" key="2">
    <source>
        <dbReference type="EMBL" id="OEG16465.1"/>
    </source>
</evidence>
<dbReference type="EMBL" id="MIKB01000013">
    <property type="protein sequence ID" value="OEG16465.1"/>
    <property type="molecule type" value="Genomic_DNA"/>
</dbReference>
<comment type="caution">
    <text evidence="2">The sequence shown here is derived from an EMBL/GenBank/DDBJ whole genome shotgun (WGS) entry which is preliminary data.</text>
</comment>
<accession>A0A1E5GUW5</accession>
<dbReference type="OrthoDB" id="1296974at2"/>
<evidence type="ECO:0000259" key="1">
    <source>
        <dbReference type="Pfam" id="PF20731"/>
    </source>
</evidence>
<proteinExistence type="predicted"/>
<dbReference type="GO" id="GO:0004519">
    <property type="term" value="F:endonuclease activity"/>
    <property type="evidence" value="ECO:0007669"/>
    <property type="project" value="UniProtKB-KW"/>
</dbReference>
<sequence length="430" mass="50047">MAGIVWNKFSREEQEEYIEFLKIFGALSGLFKDNQEGANAKKPYLYYRNHEQLYARVFSVEDLTRKDSAFDALAKFNGENVGVGLKTWIHTGDKTYQKVAEFNKLAPIEIRPLIDQASPEDVIQKVSQLRNDRILLDKRLYNTKKDIYHYITRNDNEMNIVESNYDLVQLDSLELIKSDGKTFIFTDGIRNYKFYVSKSVLLEEFDASKPQIITKVPILQFDDPFELIKMIQLPTLSEQPKVEETIYLPIYSDNDWKVNEKSGFNAWNAAPKNKGSNTNRPDFEAYVPIPAWIHHVFPNFFGFNALDKRERNASDYFSLHLPDGKIINAIITQDNGKSLQTNPQSILGKWILHDVFDLQARQLLTMSRLIELGVDSLKIVKIDNQNFKIELAETNAFEKWKIDVQEKIERAYNQNNFQRPKIRNLLDDLL</sequence>